<feature type="transmembrane region" description="Helical" evidence="2">
    <location>
        <begin position="776"/>
        <end position="798"/>
    </location>
</feature>
<comment type="caution">
    <text evidence="3">The sequence shown here is derived from an EMBL/GenBank/DDBJ whole genome shotgun (WGS) entry which is preliminary data.</text>
</comment>
<sequence>MNPARDAPSSEVAEKAAVRGPVPVDSAVASPLGALADAGNGAMAALLSSVAGSSRDASAARPPDSPSLGADAVAALQLSGGNAAVARLLSGGGATGASTPPLAPETPQGPSATMPAAATDSAGLLAPMLSAAGSAPVPAASADGTAPELAAPGLAAPGLAAPGLAAPGLAAPGLVAPAVSGPGLAAPSPSASGAAPAGLGLATSTPTASAAATAAPAVAAASSAGSAPATPAPATSAPAVAAPVSVAASASAPASGGRGAGVGASAVPVRAISLQPSGPAAVSVPTAVGDGAQEVVAAIAAAGTEGQAALAAAVAEQLATVAATVEAQQAGIEDGVAAQLAAVDSAFGDARGRLLAAIAGAQQQLIDAHQGEQQRLAGWSAETQQQLATGYATRAGEIQSSGVSAGGGVVSAAETIAAGTGSEVGGLAAQARAQGAARAASPGGEDADGAEARAVAAREVAGDTATQISGKLGNTVAELRGLGPETQAQLVGQANQIAMQIHLRLPTVAAVLGETTVGAGAQLSQAVAAGSSSLAAYGSELSTQLTGLQATVMRAIRQQADTAKESVYEAGRQTVEAGQAQHAQAAQAGAALLDGVLAGVANRKIRRAAAAKLSGELSAHVRQGFGDAEQQARVMLAEIAQAFSDTASQALDVLQDSAEQGRQQAAGVAGQGEEAAAGQAGALAAQLSAVAAAATGSGDRMVSGNLATLDQIVADLDTRFGQVLTEFRQSLTQRAGETTGQAREPVGTLDARMTTAMREAEEATHRSWLEKAWDSIPWGTIAGVIVGLVVTIAVVALLGTGIGALIVAGALSGALSAAATTLTDNAVHGRDTNWSDLGKQMLVGAAFGAVGGAIGGGVAGALGGAVERQLITEATAIAAGKAVNVATGATLGIVNNIAAGRPWHEGLLTNIGLSMALSYGPGGRFIEGVTQNARGAMVDSGAAFNVTAAETAASSARMQTRVGSEVEPPIVGAQEGAATPVAEEPVMDMPEGTVMYGDTPLAEAEARGMYQNARRDSPHNEVAVYRNSETGECIVVQGNNEYVDARASTNSAMREFIEGRPGEPGRWDLVEHSHPVDPATGVTLEPHRYPSGQGGDFEVARWQAEQSGKPVEQTIGIVTERGNETVTYGYDPADPQPYSLTYPGPDGAPVTQRFRSMEAYGEWYENQPGTGGGSPHIDAEATTAVAAAPGRETVAELKRRAFEAEARAGELRRGDWAKRAENLRETFEQLEGIASSPEEIQALAAQELAELAALEGEMPPRPPAPEPRPVKLTQEGGLAATEGMQILQADGTLSDPTHGLKKHGPTAPLKWLENLAETNPSGVAARFLDGTVMETVTAEAIAAAQPEIDAFLASNPPAGKNLVLARYEPGLGNLGEGYYKNPATGLVEPIPAGMPLTEVQVILKATGATPPDRAYVIQSTYPALP</sequence>
<evidence type="ECO:0000256" key="2">
    <source>
        <dbReference type="SAM" id="Phobius"/>
    </source>
</evidence>
<protein>
    <submittedName>
        <fullName evidence="3">Uncharacterized protein</fullName>
    </submittedName>
</protein>
<keyword evidence="4" id="KW-1185">Reference proteome</keyword>
<dbReference type="InterPro" id="IPR008164">
    <property type="entry name" value="XGLTT_rpt"/>
</dbReference>
<dbReference type="Proteomes" id="UP000637628">
    <property type="component" value="Unassembled WGS sequence"/>
</dbReference>
<dbReference type="EMBL" id="BOML01000020">
    <property type="protein sequence ID" value="GIE01055.1"/>
    <property type="molecule type" value="Genomic_DNA"/>
</dbReference>
<name>A0ABQ3YTW9_9ACTN</name>
<gene>
    <name evidence="3" type="ORF">Adu01nite_24050</name>
</gene>
<keyword evidence="2" id="KW-0812">Transmembrane</keyword>
<evidence type="ECO:0000256" key="1">
    <source>
        <dbReference type="SAM" id="MobiDB-lite"/>
    </source>
</evidence>
<feature type="region of interest" description="Disordered" evidence="1">
    <location>
        <begin position="1"/>
        <end position="24"/>
    </location>
</feature>
<proteinExistence type="predicted"/>
<accession>A0ABQ3YTW9</accession>
<feature type="transmembrane region" description="Helical" evidence="2">
    <location>
        <begin position="805"/>
        <end position="822"/>
    </location>
</feature>
<organism evidence="3 4">
    <name type="scientific">Paractinoplanes durhamensis</name>
    <dbReference type="NCBI Taxonomy" id="113563"/>
    <lineage>
        <taxon>Bacteria</taxon>
        <taxon>Bacillati</taxon>
        <taxon>Actinomycetota</taxon>
        <taxon>Actinomycetes</taxon>
        <taxon>Micromonosporales</taxon>
        <taxon>Micromonosporaceae</taxon>
        <taxon>Paractinoplanes</taxon>
    </lineage>
</organism>
<feature type="region of interest" description="Disordered" evidence="1">
    <location>
        <begin position="92"/>
        <end position="116"/>
    </location>
</feature>
<dbReference type="Pfam" id="PF01744">
    <property type="entry name" value="GLTT"/>
    <property type="match status" value="1"/>
</dbReference>
<evidence type="ECO:0000313" key="3">
    <source>
        <dbReference type="EMBL" id="GIE01055.1"/>
    </source>
</evidence>
<reference evidence="3 4" key="1">
    <citation type="submission" date="2021-01" db="EMBL/GenBank/DDBJ databases">
        <title>Whole genome shotgun sequence of Actinoplanes durhamensis NBRC 14914.</title>
        <authorList>
            <person name="Komaki H."/>
            <person name="Tamura T."/>
        </authorList>
    </citation>
    <scope>NUCLEOTIDE SEQUENCE [LARGE SCALE GENOMIC DNA]</scope>
    <source>
        <strain evidence="3 4">NBRC 14914</strain>
    </source>
</reference>
<keyword evidence="2" id="KW-1133">Transmembrane helix</keyword>
<evidence type="ECO:0000313" key="4">
    <source>
        <dbReference type="Proteomes" id="UP000637628"/>
    </source>
</evidence>
<feature type="transmembrane region" description="Helical" evidence="2">
    <location>
        <begin position="842"/>
        <end position="862"/>
    </location>
</feature>
<keyword evidence="2" id="KW-0472">Membrane</keyword>